<dbReference type="SUPFAM" id="SSF56219">
    <property type="entry name" value="DNase I-like"/>
    <property type="match status" value="1"/>
</dbReference>
<evidence type="ECO:0008006" key="3">
    <source>
        <dbReference type="Google" id="ProtNLM"/>
    </source>
</evidence>
<name>A0A8S3USL3_MYTED</name>
<dbReference type="AlphaFoldDB" id="A0A8S3USL3"/>
<accession>A0A8S3USL3</accession>
<evidence type="ECO:0000313" key="1">
    <source>
        <dbReference type="EMBL" id="CAG2245317.1"/>
    </source>
</evidence>
<reference evidence="1" key="1">
    <citation type="submission" date="2021-03" db="EMBL/GenBank/DDBJ databases">
        <authorList>
            <person name="Bekaert M."/>
        </authorList>
    </citation>
    <scope>NUCLEOTIDE SEQUENCE</scope>
</reference>
<proteinExistence type="predicted"/>
<comment type="caution">
    <text evidence="1">The sequence shown here is derived from an EMBL/GenBank/DDBJ whole genome shotgun (WGS) entry which is preliminary data.</text>
</comment>
<keyword evidence="2" id="KW-1185">Reference proteome</keyword>
<dbReference type="OrthoDB" id="8906575at2759"/>
<gene>
    <name evidence="1" type="ORF">MEDL_57322</name>
</gene>
<dbReference type="Proteomes" id="UP000683360">
    <property type="component" value="Unassembled WGS sequence"/>
</dbReference>
<protein>
    <recommendedName>
        <fullName evidence="3">Endonuclease/exonuclease/phosphatase domain-containing protein</fullName>
    </recommendedName>
</protein>
<organism evidence="1 2">
    <name type="scientific">Mytilus edulis</name>
    <name type="common">Blue mussel</name>
    <dbReference type="NCBI Taxonomy" id="6550"/>
    <lineage>
        <taxon>Eukaryota</taxon>
        <taxon>Metazoa</taxon>
        <taxon>Spiralia</taxon>
        <taxon>Lophotrochozoa</taxon>
        <taxon>Mollusca</taxon>
        <taxon>Bivalvia</taxon>
        <taxon>Autobranchia</taxon>
        <taxon>Pteriomorphia</taxon>
        <taxon>Mytilida</taxon>
        <taxon>Mytiloidea</taxon>
        <taxon>Mytilidae</taxon>
        <taxon>Mytilinae</taxon>
        <taxon>Mytilus</taxon>
    </lineage>
</organism>
<dbReference type="InterPro" id="IPR036691">
    <property type="entry name" value="Endo/exonu/phosph_ase_sf"/>
</dbReference>
<sequence>MVRHLDFHETKTDDYDEIKLPKDYTLFTKNRQKFKKKSGGIIIIYKKKLSHILKFINSESEFVQWVEILHGNFDTGKDILLGCVYIPPEFSRYSSDESFSEIEDELIRFSNTSKEVALIGDFNSRTSIDSDHVIPDENLLEILQVEDDVINKDIFSYLLLESKNIPLQRYSYDQGRVNKYGTLLLELCKRCGIFICNGRIFSDKFIGHTTCKDSSVVDYLIVSPHMFDYISEFRVDEFNPMFSDVHNSIFFTLSFNTDSNYTDKVNTEKNTGNTETHIKWDCRKADEYFQALSSDSVSGNLQHIDHVLSTIDTNNFTPEKINGLVDDLGNVLLDTAEGVLGKTKKRPVYPDRKNKPWQTYIDICYNKNSSKLNTDNKFIWLMSNEHANVCRNISRFLSLSIFYKTDSKATEKLSS</sequence>
<dbReference type="Gene3D" id="3.60.10.10">
    <property type="entry name" value="Endonuclease/exonuclease/phosphatase"/>
    <property type="match status" value="1"/>
</dbReference>
<dbReference type="EMBL" id="CAJPWZ010002768">
    <property type="protein sequence ID" value="CAG2245317.1"/>
    <property type="molecule type" value="Genomic_DNA"/>
</dbReference>
<evidence type="ECO:0000313" key="2">
    <source>
        <dbReference type="Proteomes" id="UP000683360"/>
    </source>
</evidence>